<comment type="similarity">
    <text evidence="1 4">Belongs to the prokaryotic/mitochondrial release factor family.</text>
</comment>
<keyword evidence="4" id="KW-0963">Cytoplasm</keyword>
<feature type="coiled-coil region" evidence="6">
    <location>
        <begin position="3"/>
        <end position="72"/>
    </location>
</feature>
<dbReference type="SUPFAM" id="SSF75620">
    <property type="entry name" value="Release factor"/>
    <property type="match status" value="1"/>
</dbReference>
<dbReference type="PANTHER" id="PTHR43116">
    <property type="entry name" value="PEPTIDE CHAIN RELEASE FACTOR 2"/>
    <property type="match status" value="1"/>
</dbReference>
<evidence type="ECO:0000256" key="2">
    <source>
        <dbReference type="ARBA" id="ARBA00022481"/>
    </source>
</evidence>
<organism evidence="8 9">
    <name type="scientific">Oceanotoga teriensis</name>
    <dbReference type="NCBI Taxonomy" id="515440"/>
    <lineage>
        <taxon>Bacteria</taxon>
        <taxon>Thermotogati</taxon>
        <taxon>Thermotogota</taxon>
        <taxon>Thermotogae</taxon>
        <taxon>Petrotogales</taxon>
        <taxon>Petrotogaceae</taxon>
        <taxon>Oceanotoga</taxon>
    </lineage>
</organism>
<feature type="domain" description="Prokaryotic-type class I peptide chain release factors" evidence="7">
    <location>
        <begin position="242"/>
        <end position="258"/>
    </location>
</feature>
<dbReference type="PANTHER" id="PTHR43116:SF3">
    <property type="entry name" value="CLASS I PEPTIDE CHAIN RELEASE FACTOR"/>
    <property type="match status" value="1"/>
</dbReference>
<dbReference type="InterPro" id="IPR005139">
    <property type="entry name" value="PCRF"/>
</dbReference>
<evidence type="ECO:0000313" key="9">
    <source>
        <dbReference type="Proteomes" id="UP000245921"/>
    </source>
</evidence>
<comment type="caution">
    <text evidence="8">The sequence shown here is derived from an EMBL/GenBank/DDBJ whole genome shotgun (WGS) entry which is preliminary data.</text>
</comment>
<dbReference type="HAMAP" id="MF_00094">
    <property type="entry name" value="Rel_fac_2"/>
    <property type="match status" value="1"/>
</dbReference>
<feature type="modified residue" description="N5-methylglutamine" evidence="4">
    <location>
        <position position="249"/>
    </location>
</feature>
<dbReference type="Pfam" id="PF03462">
    <property type="entry name" value="PCRF"/>
    <property type="match status" value="1"/>
</dbReference>
<keyword evidence="6" id="KW-0175">Coiled coil</keyword>
<dbReference type="EMBL" id="QGGI01000003">
    <property type="protein sequence ID" value="PWJ95874.1"/>
    <property type="molecule type" value="Genomic_DNA"/>
</dbReference>
<dbReference type="InterPro" id="IPR045853">
    <property type="entry name" value="Pep_chain_release_fac_I_sf"/>
</dbReference>
<evidence type="ECO:0000313" key="8">
    <source>
        <dbReference type="EMBL" id="PWJ95874.1"/>
    </source>
</evidence>
<dbReference type="FunFam" id="3.30.160.20:FF:000010">
    <property type="entry name" value="Peptide chain release factor 2"/>
    <property type="match status" value="1"/>
</dbReference>
<protein>
    <recommendedName>
        <fullName evidence="4 5">Peptide chain release factor 2</fullName>
        <shortName evidence="4">RF-2</shortName>
    </recommendedName>
</protein>
<evidence type="ECO:0000256" key="4">
    <source>
        <dbReference type="HAMAP-Rule" id="MF_00094"/>
    </source>
</evidence>
<keyword evidence="9" id="KW-1185">Reference proteome</keyword>
<comment type="function">
    <text evidence="4">Peptide chain release factor 2 directs the termination of translation in response to the peptide chain termination codons UGA and UAA.</text>
</comment>
<dbReference type="Gene3D" id="1.20.58.410">
    <property type="entry name" value="Release factor"/>
    <property type="match status" value="1"/>
</dbReference>
<reference evidence="8 9" key="1">
    <citation type="submission" date="2018-05" db="EMBL/GenBank/DDBJ databases">
        <title>Genomic Encyclopedia of Type Strains, Phase IV (KMG-IV): sequencing the most valuable type-strain genomes for metagenomic binning, comparative biology and taxonomic classification.</title>
        <authorList>
            <person name="Goeker M."/>
        </authorList>
    </citation>
    <scope>NUCLEOTIDE SEQUENCE [LARGE SCALE GENOMIC DNA]</scope>
    <source>
        <strain evidence="8 9">DSM 24906</strain>
    </source>
</reference>
<dbReference type="GO" id="GO:0016149">
    <property type="term" value="F:translation release factor activity, codon specific"/>
    <property type="evidence" value="ECO:0007669"/>
    <property type="project" value="UniProtKB-UniRule"/>
</dbReference>
<dbReference type="PROSITE" id="PS00745">
    <property type="entry name" value="RF_PROK_I"/>
    <property type="match status" value="1"/>
</dbReference>
<dbReference type="Gene3D" id="3.30.70.1660">
    <property type="match status" value="1"/>
</dbReference>
<accession>A0AA45C882</accession>
<evidence type="ECO:0000256" key="6">
    <source>
        <dbReference type="SAM" id="Coils"/>
    </source>
</evidence>
<dbReference type="InterPro" id="IPR004374">
    <property type="entry name" value="PrfB"/>
</dbReference>
<comment type="PTM">
    <text evidence="4">Methylated by PrmC. Methylation increases the termination efficiency of RF2.</text>
</comment>
<dbReference type="NCBIfam" id="TIGR00020">
    <property type="entry name" value="prfB"/>
    <property type="match status" value="1"/>
</dbReference>
<keyword evidence="2 4" id="KW-0488">Methylation</keyword>
<dbReference type="AlphaFoldDB" id="A0AA45C882"/>
<evidence type="ECO:0000259" key="7">
    <source>
        <dbReference type="PROSITE" id="PS00745"/>
    </source>
</evidence>
<gene>
    <name evidence="4" type="primary">prfB</name>
    <name evidence="8" type="ORF">C7380_10351</name>
</gene>
<dbReference type="RefSeq" id="WP_109603992.1">
    <property type="nucleotide sequence ID" value="NZ_JAMHJO010000007.1"/>
</dbReference>
<dbReference type="SMART" id="SM00937">
    <property type="entry name" value="PCRF"/>
    <property type="match status" value="1"/>
</dbReference>
<evidence type="ECO:0000256" key="1">
    <source>
        <dbReference type="ARBA" id="ARBA00010835"/>
    </source>
</evidence>
<dbReference type="Pfam" id="PF00472">
    <property type="entry name" value="RF-1"/>
    <property type="match status" value="1"/>
</dbReference>
<dbReference type="InterPro" id="IPR000352">
    <property type="entry name" value="Pep_chain_release_fac_I"/>
</dbReference>
<comment type="subcellular location">
    <subcellularLocation>
        <location evidence="4">Cytoplasm</location>
    </subcellularLocation>
</comment>
<evidence type="ECO:0000256" key="5">
    <source>
        <dbReference type="NCBIfam" id="TIGR00020"/>
    </source>
</evidence>
<sequence>MIEYELKVKIENLKNKFEDLKKLFDLERAKDRVDELQEKMISPDFWSDPSNAEKISRENQHLKDQINDFNKLQGLFEDIDVAIEFSDEDPTMINQIMTSLKEAERMTKNFELNLLLSGKFDDSDAFVTIHPGAGGTESQDWASILLRMYKRWAENNKFKLETIDFQDGDEAGIKSATLKISGPFVYGKLKYETGVHRLVRISPFDSNGRRHTSFSSINVTPVIDDEIEVEIKDDDLKIDTYRAGGAGGQHVNKTDSAVRITHLPTGIVVACQNERSQHQNKATAMQILKARLYDLEMRKKIEEKMNLMGDVKDISWGNQIRSYVLYPYQMIKDHRTECETSDSEGVLDGEIDKFIEAELLYFADLNNAD</sequence>
<dbReference type="Proteomes" id="UP000245921">
    <property type="component" value="Unassembled WGS sequence"/>
</dbReference>
<evidence type="ECO:0000256" key="3">
    <source>
        <dbReference type="ARBA" id="ARBA00022917"/>
    </source>
</evidence>
<proteinExistence type="inferred from homology"/>
<dbReference type="Gene3D" id="3.30.160.20">
    <property type="match status" value="1"/>
</dbReference>
<name>A0AA45C882_9BACT</name>
<dbReference type="GO" id="GO:0005737">
    <property type="term" value="C:cytoplasm"/>
    <property type="evidence" value="ECO:0007669"/>
    <property type="project" value="UniProtKB-SubCell"/>
</dbReference>
<keyword evidence="3 4" id="KW-0648">Protein biosynthesis</keyword>